<keyword evidence="3" id="KW-0597">Phosphoprotein</keyword>
<dbReference type="SUPFAM" id="SSF47384">
    <property type="entry name" value="Homodimeric domain of signal transducing histidine kinase"/>
    <property type="match status" value="1"/>
</dbReference>
<feature type="domain" description="Histidine kinase" evidence="4">
    <location>
        <begin position="167"/>
        <end position="375"/>
    </location>
</feature>
<dbReference type="Pfam" id="PF00512">
    <property type="entry name" value="HisKA"/>
    <property type="match status" value="1"/>
</dbReference>
<dbReference type="PRINTS" id="PR00344">
    <property type="entry name" value="BCTRLSENSOR"/>
</dbReference>
<comment type="catalytic activity">
    <reaction evidence="1">
        <text>ATP + protein L-histidine = ADP + protein N-phospho-L-histidine.</text>
        <dbReference type="EC" id="2.7.13.3"/>
    </reaction>
</comment>
<dbReference type="EMBL" id="DROK01000009">
    <property type="protein sequence ID" value="HHI96269.1"/>
    <property type="molecule type" value="Genomic_DNA"/>
</dbReference>
<protein>
    <recommendedName>
        <fullName evidence="2">histidine kinase</fullName>
        <ecNumber evidence="2">2.7.13.3</ecNumber>
    </recommendedName>
</protein>
<dbReference type="InterPro" id="IPR036291">
    <property type="entry name" value="NAD(P)-bd_dom_sf"/>
</dbReference>
<dbReference type="Proteomes" id="UP000886101">
    <property type="component" value="Unassembled WGS sequence"/>
</dbReference>
<evidence type="ECO:0000313" key="5">
    <source>
        <dbReference type="EMBL" id="HHI96269.1"/>
    </source>
</evidence>
<dbReference type="CDD" id="cd00075">
    <property type="entry name" value="HATPase"/>
    <property type="match status" value="1"/>
</dbReference>
<proteinExistence type="predicted"/>
<dbReference type="CDD" id="cd00082">
    <property type="entry name" value="HisKA"/>
    <property type="match status" value="1"/>
</dbReference>
<evidence type="ECO:0000259" key="4">
    <source>
        <dbReference type="PROSITE" id="PS50109"/>
    </source>
</evidence>
<name>A0A7V5U1M7_9BACT</name>
<dbReference type="Gene3D" id="3.30.565.10">
    <property type="entry name" value="Histidine kinase-like ATPase, C-terminal domain"/>
    <property type="match status" value="1"/>
</dbReference>
<dbReference type="SMART" id="SM00388">
    <property type="entry name" value="HisKA"/>
    <property type="match status" value="1"/>
</dbReference>
<reference evidence="5" key="1">
    <citation type="journal article" date="2020" name="mSystems">
        <title>Genome- and Community-Level Interaction Insights into Carbon Utilization and Element Cycling Functions of Hydrothermarchaeota in Hydrothermal Sediment.</title>
        <authorList>
            <person name="Zhou Z."/>
            <person name="Liu Y."/>
            <person name="Xu W."/>
            <person name="Pan J."/>
            <person name="Luo Z.H."/>
            <person name="Li M."/>
        </authorList>
    </citation>
    <scope>NUCLEOTIDE SEQUENCE [LARGE SCALE GENOMIC DNA]</scope>
    <source>
        <strain evidence="5">HyVt-533</strain>
    </source>
</reference>
<accession>A0A7V5U1M7</accession>
<dbReference type="SUPFAM" id="SSF51735">
    <property type="entry name" value="NAD(P)-binding Rossmann-fold domains"/>
    <property type="match status" value="1"/>
</dbReference>
<dbReference type="PANTHER" id="PTHR45569:SF1">
    <property type="entry name" value="SENSOR PROTEIN KDPD"/>
    <property type="match status" value="1"/>
</dbReference>
<dbReference type="InterPro" id="IPR004358">
    <property type="entry name" value="Sig_transdc_His_kin-like_C"/>
</dbReference>
<dbReference type="Gene3D" id="1.10.287.130">
    <property type="match status" value="1"/>
</dbReference>
<dbReference type="AlphaFoldDB" id="A0A7V5U1M7"/>
<comment type="caution">
    <text evidence="5">The sequence shown here is derived from an EMBL/GenBank/DDBJ whole genome shotgun (WGS) entry which is preliminary data.</text>
</comment>
<dbReference type="InterPro" id="IPR005467">
    <property type="entry name" value="His_kinase_dom"/>
</dbReference>
<gene>
    <name evidence="5" type="ORF">ENJ96_00255</name>
</gene>
<dbReference type="GO" id="GO:0005886">
    <property type="term" value="C:plasma membrane"/>
    <property type="evidence" value="ECO:0007669"/>
    <property type="project" value="TreeGrafter"/>
</dbReference>
<dbReference type="InterPro" id="IPR036890">
    <property type="entry name" value="HATPase_C_sf"/>
</dbReference>
<dbReference type="InterPro" id="IPR036097">
    <property type="entry name" value="HisK_dim/P_sf"/>
</dbReference>
<evidence type="ECO:0000256" key="2">
    <source>
        <dbReference type="ARBA" id="ARBA00012438"/>
    </source>
</evidence>
<organism evidence="5">
    <name type="scientific">Thermodesulfatator atlanticus</name>
    <dbReference type="NCBI Taxonomy" id="501497"/>
    <lineage>
        <taxon>Bacteria</taxon>
        <taxon>Pseudomonadati</taxon>
        <taxon>Thermodesulfobacteriota</taxon>
        <taxon>Thermodesulfobacteria</taxon>
        <taxon>Thermodesulfobacteriales</taxon>
        <taxon>Thermodesulfatatoraceae</taxon>
        <taxon>Thermodesulfatator</taxon>
    </lineage>
</organism>
<dbReference type="GO" id="GO:0000155">
    <property type="term" value="F:phosphorelay sensor kinase activity"/>
    <property type="evidence" value="ECO:0007669"/>
    <property type="project" value="InterPro"/>
</dbReference>
<dbReference type="InterPro" id="IPR003661">
    <property type="entry name" value="HisK_dim/P_dom"/>
</dbReference>
<dbReference type="EC" id="2.7.13.3" evidence="2"/>
<dbReference type="PROSITE" id="PS50109">
    <property type="entry name" value="HIS_KIN"/>
    <property type="match status" value="1"/>
</dbReference>
<sequence length="382" mass="43603">MPPKTNILDPWCFMSSCAKPKSRMQRNSSLPVIKAVIVGGGKGCRDLLLLLEEYQPRHARLEILGVADINPEAPGLKLAAKKGLYITNDFVELIKRFPDLNLIIELTGKDEVLEKLWKIRPKKVNILDHQTAWVFWEIITLLREREACELRLQQMEMKQLYMDLISHFAHELRNPLMVIGGLARILCQKDDLDPQDIRKYATTIAEEAKRLEKFMYHLSKIVEPLKPRFKLISLNNLVLSVVQKFRNRFPDIDIKVVLDNEIPDILADPNLLEKALWELLKNAAEVLEESSEKIILVETRLCYDTCAIVVKDSGPGMDEEQLKLATLPFYTQKPGHLGLGLYLVSKVASAHNGNFYLLRDKDGGTVAIIELPLRMLEKPPLL</sequence>
<dbReference type="PANTHER" id="PTHR45569">
    <property type="entry name" value="SENSOR PROTEIN KDPD"/>
    <property type="match status" value="1"/>
</dbReference>
<evidence type="ECO:0000256" key="3">
    <source>
        <dbReference type="ARBA" id="ARBA00022553"/>
    </source>
</evidence>
<evidence type="ECO:0000256" key="1">
    <source>
        <dbReference type="ARBA" id="ARBA00000085"/>
    </source>
</evidence>
<dbReference type="SMART" id="SM00387">
    <property type="entry name" value="HATPase_c"/>
    <property type="match status" value="1"/>
</dbReference>
<dbReference type="Pfam" id="PF02518">
    <property type="entry name" value="HATPase_c"/>
    <property type="match status" value="1"/>
</dbReference>
<dbReference type="InterPro" id="IPR052023">
    <property type="entry name" value="Histidine_kinase_KdpD"/>
</dbReference>
<dbReference type="InterPro" id="IPR003594">
    <property type="entry name" value="HATPase_dom"/>
</dbReference>
<dbReference type="SUPFAM" id="SSF55874">
    <property type="entry name" value="ATPase domain of HSP90 chaperone/DNA topoisomerase II/histidine kinase"/>
    <property type="match status" value="1"/>
</dbReference>